<dbReference type="SUPFAM" id="SSF52833">
    <property type="entry name" value="Thioredoxin-like"/>
    <property type="match status" value="2"/>
</dbReference>
<feature type="signal peptide" evidence="3">
    <location>
        <begin position="1"/>
        <end position="27"/>
    </location>
</feature>
<dbReference type="Pfam" id="PF00085">
    <property type="entry name" value="Thioredoxin"/>
    <property type="match status" value="1"/>
</dbReference>
<dbReference type="GO" id="GO:0005783">
    <property type="term" value="C:endoplasmic reticulum"/>
    <property type="evidence" value="ECO:0007669"/>
    <property type="project" value="TreeGrafter"/>
</dbReference>
<reference evidence="5" key="1">
    <citation type="submission" date="2021-02" db="EMBL/GenBank/DDBJ databases">
        <authorList>
            <person name="Dougan E. K."/>
            <person name="Rhodes N."/>
            <person name="Thang M."/>
            <person name="Chan C."/>
        </authorList>
    </citation>
    <scope>NUCLEOTIDE SEQUENCE</scope>
</reference>
<proteinExistence type="inferred from homology"/>
<dbReference type="Gene3D" id="3.40.30.10">
    <property type="entry name" value="Glutaredoxin"/>
    <property type="match status" value="2"/>
</dbReference>
<dbReference type="GO" id="GO:0034976">
    <property type="term" value="P:response to endoplasmic reticulum stress"/>
    <property type="evidence" value="ECO:0007669"/>
    <property type="project" value="TreeGrafter"/>
</dbReference>
<keyword evidence="3" id="KW-0732">Signal</keyword>
<gene>
    <name evidence="5" type="ORF">PGLA1383_LOCUS33666</name>
</gene>
<comment type="similarity">
    <text evidence="1">Belongs to the protein disulfide isomerase family.</text>
</comment>
<protein>
    <recommendedName>
        <fullName evidence="4">Thioredoxin domain-containing protein</fullName>
    </recommendedName>
</protein>
<evidence type="ECO:0000256" key="2">
    <source>
        <dbReference type="SAM" id="MobiDB-lite"/>
    </source>
</evidence>
<dbReference type="Proteomes" id="UP000654075">
    <property type="component" value="Unassembled WGS sequence"/>
</dbReference>
<dbReference type="EMBL" id="CAJNNV010025759">
    <property type="protein sequence ID" value="CAE8615959.1"/>
    <property type="molecule type" value="Genomic_DNA"/>
</dbReference>
<feature type="compositionally biased region" description="Acidic residues" evidence="2">
    <location>
        <begin position="469"/>
        <end position="484"/>
    </location>
</feature>
<evidence type="ECO:0000256" key="3">
    <source>
        <dbReference type="SAM" id="SignalP"/>
    </source>
</evidence>
<evidence type="ECO:0000256" key="1">
    <source>
        <dbReference type="ARBA" id="ARBA00006347"/>
    </source>
</evidence>
<dbReference type="GO" id="GO:0006457">
    <property type="term" value="P:protein folding"/>
    <property type="evidence" value="ECO:0007669"/>
    <property type="project" value="TreeGrafter"/>
</dbReference>
<feature type="compositionally biased region" description="Polar residues" evidence="2">
    <location>
        <begin position="453"/>
        <end position="468"/>
    </location>
</feature>
<keyword evidence="6" id="KW-1185">Reference proteome</keyword>
<evidence type="ECO:0000313" key="5">
    <source>
        <dbReference type="EMBL" id="CAE8615959.1"/>
    </source>
</evidence>
<dbReference type="GO" id="GO:0003756">
    <property type="term" value="F:protein disulfide isomerase activity"/>
    <property type="evidence" value="ECO:0007669"/>
    <property type="project" value="TreeGrafter"/>
</dbReference>
<evidence type="ECO:0000259" key="4">
    <source>
        <dbReference type="Pfam" id="PF00085"/>
    </source>
</evidence>
<dbReference type="InterPro" id="IPR013766">
    <property type="entry name" value="Thioredoxin_domain"/>
</dbReference>
<dbReference type="InterPro" id="IPR036249">
    <property type="entry name" value="Thioredoxin-like_sf"/>
</dbReference>
<comment type="caution">
    <text evidence="5">The sequence shown here is derived from an EMBL/GenBank/DDBJ whole genome shotgun (WGS) entry which is preliminary data.</text>
</comment>
<dbReference type="PANTHER" id="PTHR18929:SF240">
    <property type="entry name" value="PROTEIN DISULFIDE-ISOMERASE"/>
    <property type="match status" value="1"/>
</dbReference>
<organism evidence="5 6">
    <name type="scientific">Polarella glacialis</name>
    <name type="common">Dinoflagellate</name>
    <dbReference type="NCBI Taxonomy" id="89957"/>
    <lineage>
        <taxon>Eukaryota</taxon>
        <taxon>Sar</taxon>
        <taxon>Alveolata</taxon>
        <taxon>Dinophyceae</taxon>
        <taxon>Suessiales</taxon>
        <taxon>Suessiaceae</taxon>
        <taxon>Polarella</taxon>
    </lineage>
</organism>
<feature type="region of interest" description="Disordered" evidence="2">
    <location>
        <begin position="414"/>
        <end position="484"/>
    </location>
</feature>
<sequence>MALPRSLGLDGLAVVLHLLLLFSYPWASSTSSSVPGSADEGFKAELLVVEPISGAERPEEQGIREFLARNMEPRHAVAVVVAGRGSKRHKLLEEVAADKDLSHLLALGISFAKGKTSLKVYRYMYDEEVYTGKWTRNAIQSWLQDVSYPPVYRMNQQFAPTKYLTNNPFGVVLVVKPLSEHSDALLKVLEPHAAKFRGRLKIALFTRAAGTTQLCDQYGVRTDNEILLLEKPQETFRGSRHSRAPLAPKHRMENLTLAGIDQFFVDYSAGTLPRYLTSPMSRQKHEQKLLADAAAGESLRELAGWDFVHTVEDPKSSVLVEFVSTNCESCNEFDEAYRQVARKIRELSLPQNSPWSNVIVARIDQSANEHTEFIKGTPWLKYWPRGLKKRPVDVELRSVESIMQFLEERTSAEIDEAKDSLSSTSRPKAGGGKTETKALPPQAKPSAPIVQLGQPSPTKSRGYLSTDSDLSEDSGLADDQEGEL</sequence>
<feature type="domain" description="Thioredoxin" evidence="4">
    <location>
        <begin position="303"/>
        <end position="406"/>
    </location>
</feature>
<evidence type="ECO:0000313" key="6">
    <source>
        <dbReference type="Proteomes" id="UP000654075"/>
    </source>
</evidence>
<feature type="chain" id="PRO_5032346819" description="Thioredoxin domain-containing protein" evidence="3">
    <location>
        <begin position="28"/>
        <end position="484"/>
    </location>
</feature>
<dbReference type="PANTHER" id="PTHR18929">
    <property type="entry name" value="PROTEIN DISULFIDE ISOMERASE"/>
    <property type="match status" value="1"/>
</dbReference>
<name>A0A813FUK0_POLGL</name>
<dbReference type="AlphaFoldDB" id="A0A813FUK0"/>
<accession>A0A813FUK0</accession>